<dbReference type="EMBL" id="VJZA01000040">
    <property type="protein sequence ID" value="TVT20011.1"/>
    <property type="molecule type" value="Genomic_DNA"/>
</dbReference>
<dbReference type="OrthoDB" id="5083716at2"/>
<evidence type="ECO:0000313" key="2">
    <source>
        <dbReference type="Proteomes" id="UP000318578"/>
    </source>
</evidence>
<organism evidence="1 2">
    <name type="scientific">Amycolatopsis acidiphila</name>
    <dbReference type="NCBI Taxonomy" id="715473"/>
    <lineage>
        <taxon>Bacteria</taxon>
        <taxon>Bacillati</taxon>
        <taxon>Actinomycetota</taxon>
        <taxon>Actinomycetes</taxon>
        <taxon>Pseudonocardiales</taxon>
        <taxon>Pseudonocardiaceae</taxon>
        <taxon>Amycolatopsis</taxon>
    </lineage>
</organism>
<sequence length="181" mass="20668">MSEVVAARHKPEMWWECEPRRLERDKGEIAECCSDLKWIPQDAGRWEGRLPLWPFARPEPASLRQLLGKDGMPVIVRYSQAYPMVPPAIYPLSPEPDLIEYTQTRFHVMGDGSLCLLQDDYTWTGRESIVDLLMKAAGWRVEYALVKSGLVNAMTINGIVSDPSRDHLIEQAAQLTSNWNK</sequence>
<dbReference type="AlphaFoldDB" id="A0A558A6X9"/>
<dbReference type="RefSeq" id="WP_144641779.1">
    <property type="nucleotide sequence ID" value="NZ_BNAX01000005.1"/>
</dbReference>
<protein>
    <recommendedName>
        <fullName evidence="3">UBC core domain-containing protein</fullName>
    </recommendedName>
</protein>
<evidence type="ECO:0000313" key="1">
    <source>
        <dbReference type="EMBL" id="TVT20011.1"/>
    </source>
</evidence>
<gene>
    <name evidence="1" type="ORF">FNH06_22080</name>
</gene>
<proteinExistence type="predicted"/>
<name>A0A558A6X9_9PSEU</name>
<keyword evidence="2" id="KW-1185">Reference proteome</keyword>
<dbReference type="Proteomes" id="UP000318578">
    <property type="component" value="Unassembled WGS sequence"/>
</dbReference>
<evidence type="ECO:0008006" key="3">
    <source>
        <dbReference type="Google" id="ProtNLM"/>
    </source>
</evidence>
<accession>A0A558A6X9</accession>
<reference evidence="1 2" key="1">
    <citation type="submission" date="2019-07" db="EMBL/GenBank/DDBJ databases">
        <title>New species of Amycolatopsis and Streptomyces.</title>
        <authorList>
            <person name="Duangmal K."/>
            <person name="Teo W.F.A."/>
            <person name="Lipun K."/>
        </authorList>
    </citation>
    <scope>NUCLEOTIDE SEQUENCE [LARGE SCALE GENOMIC DNA]</scope>
    <source>
        <strain evidence="1 2">JCM 30562</strain>
    </source>
</reference>
<comment type="caution">
    <text evidence="1">The sequence shown here is derived from an EMBL/GenBank/DDBJ whole genome shotgun (WGS) entry which is preliminary data.</text>
</comment>